<evidence type="ECO:0000313" key="5">
    <source>
        <dbReference type="Proteomes" id="UP001494902"/>
    </source>
</evidence>
<dbReference type="PANTHER" id="PTHR43156:SF2">
    <property type="entry name" value="STAGE II SPORULATION PROTEIN E"/>
    <property type="match status" value="1"/>
</dbReference>
<evidence type="ECO:0000313" key="4">
    <source>
        <dbReference type="EMBL" id="MEQ3553387.1"/>
    </source>
</evidence>
<dbReference type="SUPFAM" id="SSF81606">
    <property type="entry name" value="PP2C-like"/>
    <property type="match status" value="1"/>
</dbReference>
<dbReference type="EMBL" id="JBEDNQ010000010">
    <property type="protein sequence ID" value="MEQ3553387.1"/>
    <property type="molecule type" value="Genomic_DNA"/>
</dbReference>
<dbReference type="InterPro" id="IPR001932">
    <property type="entry name" value="PPM-type_phosphatase-like_dom"/>
</dbReference>
<comment type="caution">
    <text evidence="4">The sequence shown here is derived from an EMBL/GenBank/DDBJ whole genome shotgun (WGS) entry which is preliminary data.</text>
</comment>
<feature type="domain" description="PPM-type phosphatase" evidence="3">
    <location>
        <begin position="360"/>
        <end position="582"/>
    </location>
</feature>
<keyword evidence="1" id="KW-0378">Hydrolase</keyword>
<dbReference type="SMART" id="SM00065">
    <property type="entry name" value="GAF"/>
    <property type="match status" value="2"/>
</dbReference>
<dbReference type="SUPFAM" id="SSF55781">
    <property type="entry name" value="GAF domain-like"/>
    <property type="match status" value="2"/>
</dbReference>
<dbReference type="Gene3D" id="3.60.40.10">
    <property type="entry name" value="PPM-type phosphatase domain"/>
    <property type="match status" value="1"/>
</dbReference>
<dbReference type="InterPro" id="IPR003018">
    <property type="entry name" value="GAF"/>
</dbReference>
<organism evidence="4 5">
    <name type="scientific">Pseudonocardia nematodicida</name>
    <dbReference type="NCBI Taxonomy" id="1206997"/>
    <lineage>
        <taxon>Bacteria</taxon>
        <taxon>Bacillati</taxon>
        <taxon>Actinomycetota</taxon>
        <taxon>Actinomycetes</taxon>
        <taxon>Pseudonocardiales</taxon>
        <taxon>Pseudonocardiaceae</taxon>
        <taxon>Pseudonocardia</taxon>
    </lineage>
</organism>
<reference evidence="4 5" key="1">
    <citation type="submission" date="2024-03" db="EMBL/GenBank/DDBJ databases">
        <title>Draft genome sequence of Pseudonocardia nematodicida JCM 31783.</title>
        <authorList>
            <person name="Butdee W."/>
            <person name="Duangmal K."/>
        </authorList>
    </citation>
    <scope>NUCLEOTIDE SEQUENCE [LARGE SCALE GENOMIC DNA]</scope>
    <source>
        <strain evidence="4 5">JCM 31783</strain>
    </source>
</reference>
<dbReference type="Pfam" id="PF07228">
    <property type="entry name" value="SpoIIE"/>
    <property type="match status" value="1"/>
</dbReference>
<dbReference type="InterPro" id="IPR036457">
    <property type="entry name" value="PPM-type-like_dom_sf"/>
</dbReference>
<name>A0ABV1KIF4_9PSEU</name>
<dbReference type="Proteomes" id="UP001494902">
    <property type="component" value="Unassembled WGS sequence"/>
</dbReference>
<proteinExistence type="predicted"/>
<feature type="domain" description="GAF" evidence="2">
    <location>
        <begin position="194"/>
        <end position="340"/>
    </location>
</feature>
<evidence type="ECO:0000256" key="1">
    <source>
        <dbReference type="ARBA" id="ARBA00022801"/>
    </source>
</evidence>
<gene>
    <name evidence="4" type="ORF">WIS52_23195</name>
</gene>
<evidence type="ECO:0000259" key="2">
    <source>
        <dbReference type="SMART" id="SM00065"/>
    </source>
</evidence>
<dbReference type="Pfam" id="PF01590">
    <property type="entry name" value="GAF"/>
    <property type="match status" value="1"/>
</dbReference>
<dbReference type="RefSeq" id="WP_349300456.1">
    <property type="nucleotide sequence ID" value="NZ_JBEDNQ010000010.1"/>
</dbReference>
<dbReference type="SMART" id="SM00331">
    <property type="entry name" value="PP2C_SIG"/>
    <property type="match status" value="1"/>
</dbReference>
<accession>A0ABV1KIF4</accession>
<feature type="domain" description="GAF" evidence="2">
    <location>
        <begin position="20"/>
        <end position="159"/>
    </location>
</feature>
<keyword evidence="5" id="KW-1185">Reference proteome</keyword>
<sequence length="583" mass="62556">MTEHDQETLGVLRRIGLDAAPDSEMDSFAAWAREAVAAPSAWVALAHADRVVLPGAAGEDAAGRSLAAAHPLCRHVVASAAPVVVADTRADPLGWAPDLGSVSYAGFPLHDRAGRVLGALAVTDRAPRRWSPREVDMLGRIARACSTSLQLRLADRVAAHEEHRRDAFEAGQQRAFDRSQILLGASQAFTDTETVGDVRARISELLAASLAPDHVDVVVVDDRDQLRQLGETEPAGSTRTALGAGSPGARAIAGNRILHHPDRSAIDQAYPGAAGAQLRERELHTVVVAPLPASTGAAGAVILGWRRPHAIDPADLLTIATLAGYAAQALGRARHLSSRTSVAHDLQVAMLTTLPRIDALPMAARYAPADSRETVGGDWYDAVVLDDPDRPGERAVLISVGDVIGHSLRAATIMGQARSMLRQSASDHHDLPPSRILEAFEAADSRFDIGANGTTILARIQRLARGGWSMTWTNAGHPPPILLHPDGTDELLGEHDILFGFDLTRPGDRHDHRREIARGSLLFLYTDGLVERRDSDLDAGTDRLRKALHELRDREPQEIVDALVDTPVAEMPDDVVAFAVRFT</sequence>
<dbReference type="Gene3D" id="3.30.450.40">
    <property type="match status" value="2"/>
</dbReference>
<dbReference type="InterPro" id="IPR052016">
    <property type="entry name" value="Bact_Sigma-Reg"/>
</dbReference>
<evidence type="ECO:0000259" key="3">
    <source>
        <dbReference type="SMART" id="SM00331"/>
    </source>
</evidence>
<dbReference type="PANTHER" id="PTHR43156">
    <property type="entry name" value="STAGE II SPORULATION PROTEIN E-RELATED"/>
    <property type="match status" value="1"/>
</dbReference>
<dbReference type="InterPro" id="IPR029016">
    <property type="entry name" value="GAF-like_dom_sf"/>
</dbReference>
<protein>
    <submittedName>
        <fullName evidence="4">GAF domain-containing SpoIIE family protein phosphatase</fullName>
    </submittedName>
</protein>